<dbReference type="InterPro" id="IPR003790">
    <property type="entry name" value="GHL10"/>
</dbReference>
<comment type="caution">
    <text evidence="4">The sequence shown here is derived from an EMBL/GenBank/DDBJ whole genome shotgun (WGS) entry which is preliminary data.</text>
</comment>
<evidence type="ECO:0000256" key="1">
    <source>
        <dbReference type="ARBA" id="ARBA00022729"/>
    </source>
</evidence>
<evidence type="ECO:0000313" key="5">
    <source>
        <dbReference type="Proteomes" id="UP000886800"/>
    </source>
</evidence>
<evidence type="ECO:0000313" key="4">
    <source>
        <dbReference type="EMBL" id="HIX65523.1"/>
    </source>
</evidence>
<dbReference type="PANTHER" id="PTHR43405:SF1">
    <property type="entry name" value="GLYCOSYL HYDROLASE DIGH"/>
    <property type="match status" value="1"/>
</dbReference>
<gene>
    <name evidence="4" type="ORF">H9736_04670</name>
</gene>
<feature type="signal peptide" evidence="2">
    <location>
        <begin position="1"/>
        <end position="28"/>
    </location>
</feature>
<dbReference type="EMBL" id="DXES01000103">
    <property type="protein sequence ID" value="HIX65523.1"/>
    <property type="molecule type" value="Genomic_DNA"/>
</dbReference>
<feature type="domain" description="Glycosyl hydrolase-like 10" evidence="3">
    <location>
        <begin position="76"/>
        <end position="371"/>
    </location>
</feature>
<dbReference type="Proteomes" id="UP000886800">
    <property type="component" value="Unassembled WGS sequence"/>
</dbReference>
<name>A0A9D1WR04_9FIRM</name>
<dbReference type="InterPro" id="IPR017853">
    <property type="entry name" value="GH"/>
</dbReference>
<protein>
    <submittedName>
        <fullName evidence="4">Family 10 glycosylhydrolase</fullName>
    </submittedName>
</protein>
<dbReference type="PROSITE" id="PS51257">
    <property type="entry name" value="PROKAR_LIPOPROTEIN"/>
    <property type="match status" value="1"/>
</dbReference>
<dbReference type="Pfam" id="PF02638">
    <property type="entry name" value="GHL10"/>
    <property type="match status" value="1"/>
</dbReference>
<accession>A0A9D1WR04</accession>
<keyword evidence="1 2" id="KW-0732">Signal</keyword>
<dbReference type="SUPFAM" id="SSF51445">
    <property type="entry name" value="(Trans)glycosidases"/>
    <property type="match status" value="1"/>
</dbReference>
<dbReference type="AlphaFoldDB" id="A0A9D1WR04"/>
<dbReference type="InterPro" id="IPR052177">
    <property type="entry name" value="Divisome_Glycosyl_Hydrolase"/>
</dbReference>
<dbReference type="Gene3D" id="3.20.20.80">
    <property type="entry name" value="Glycosidases"/>
    <property type="match status" value="1"/>
</dbReference>
<feature type="chain" id="PRO_5038363412" evidence="2">
    <location>
        <begin position="29"/>
        <end position="435"/>
    </location>
</feature>
<evidence type="ECO:0000256" key="2">
    <source>
        <dbReference type="SAM" id="SignalP"/>
    </source>
</evidence>
<proteinExistence type="predicted"/>
<reference evidence="4" key="2">
    <citation type="submission" date="2021-04" db="EMBL/GenBank/DDBJ databases">
        <authorList>
            <person name="Gilroy R."/>
        </authorList>
    </citation>
    <scope>NUCLEOTIDE SEQUENCE</scope>
    <source>
        <strain evidence="4">CHK188-5543</strain>
    </source>
</reference>
<reference evidence="4" key="1">
    <citation type="journal article" date="2021" name="PeerJ">
        <title>Extensive microbial diversity within the chicken gut microbiome revealed by metagenomics and culture.</title>
        <authorList>
            <person name="Gilroy R."/>
            <person name="Ravi A."/>
            <person name="Getino M."/>
            <person name="Pursley I."/>
            <person name="Horton D.L."/>
            <person name="Alikhan N.F."/>
            <person name="Baker D."/>
            <person name="Gharbi K."/>
            <person name="Hall N."/>
            <person name="Watson M."/>
            <person name="Adriaenssens E.M."/>
            <person name="Foster-Nyarko E."/>
            <person name="Jarju S."/>
            <person name="Secka A."/>
            <person name="Antonio M."/>
            <person name="Oren A."/>
            <person name="Chaudhuri R.R."/>
            <person name="La Ragione R."/>
            <person name="Hildebrand F."/>
            <person name="Pallen M.J."/>
        </authorList>
    </citation>
    <scope>NUCLEOTIDE SEQUENCE</scope>
    <source>
        <strain evidence="4">CHK188-5543</strain>
    </source>
</reference>
<dbReference type="PANTHER" id="PTHR43405">
    <property type="entry name" value="GLYCOSYL HYDROLASE DIGH"/>
    <property type="match status" value="1"/>
</dbReference>
<organism evidence="4 5">
    <name type="scientific">Candidatus Anaerotruncus excrementipullorum</name>
    <dbReference type="NCBI Taxonomy" id="2838465"/>
    <lineage>
        <taxon>Bacteria</taxon>
        <taxon>Bacillati</taxon>
        <taxon>Bacillota</taxon>
        <taxon>Clostridia</taxon>
        <taxon>Eubacteriales</taxon>
        <taxon>Oscillospiraceae</taxon>
        <taxon>Anaerotruncus</taxon>
    </lineage>
</organism>
<sequence length="435" mass="48525">MRRGLSVILSVMLLLGLAACGRAPVEEAQPERYLVREAIQTVYGVEAPAAGEEQVFQLAAAADPAAQPASAALPQELRAVWFSYLTLEPMVKGRTQAQFTQAAAAAFQNVAQLGCNTVFVQVRPFGDALYDSQYFPWSSYLTGEEGQNPGYDPLEILCNLADEYNLRIEAWINPYRVRAAYATTPMSAQNPAKQWLDAGAGDALSWNQGVYYNPASEKAQELIVNGVREVVQNYDVDGIHFDDYFYPTTDPAFDAASYQASGSSLSQADWRRENVNQLIRRVYAAIKEVDPDCIFGISPQGNNRINYEEQYADTALWLSTPGYVDYICPQIYYGYQNSTCPYAETVAQWDDMIQTEDIRLYVGLAAYKLGQEDTWAGQGKQEWIGTTDLLARMVRTARGAQHYGGVALYPYESLFPAQPTQQLERELQNLGMLFH</sequence>
<evidence type="ECO:0000259" key="3">
    <source>
        <dbReference type="Pfam" id="PF02638"/>
    </source>
</evidence>